<proteinExistence type="inferred from homology"/>
<name>A0A926FDP9_9FIRM</name>
<dbReference type="Pfam" id="PF01648">
    <property type="entry name" value="ACPS"/>
    <property type="match status" value="1"/>
</dbReference>
<comment type="cofactor">
    <cofactor evidence="13">
        <name>Mg(2+)</name>
        <dbReference type="ChEBI" id="CHEBI:18420"/>
    </cofactor>
</comment>
<keyword evidence="5 13" id="KW-0276">Fatty acid metabolism</keyword>
<evidence type="ECO:0000256" key="11">
    <source>
        <dbReference type="ARBA" id="ARBA00023160"/>
    </source>
</evidence>
<dbReference type="GO" id="GO:0008897">
    <property type="term" value="F:holo-[acyl-carrier-protein] synthase activity"/>
    <property type="evidence" value="ECO:0007669"/>
    <property type="project" value="UniProtKB-UniRule"/>
</dbReference>
<dbReference type="AlphaFoldDB" id="A0A926FDP9"/>
<comment type="catalytic activity">
    <reaction evidence="14">
        <text>(6S)-NADHX + ADP = AMP + phosphate + NADH + H(+)</text>
        <dbReference type="Rhea" id="RHEA:32223"/>
        <dbReference type="ChEBI" id="CHEBI:15378"/>
        <dbReference type="ChEBI" id="CHEBI:43474"/>
        <dbReference type="ChEBI" id="CHEBI:57945"/>
        <dbReference type="ChEBI" id="CHEBI:64074"/>
        <dbReference type="ChEBI" id="CHEBI:456215"/>
        <dbReference type="ChEBI" id="CHEBI:456216"/>
        <dbReference type="EC" id="4.2.1.136"/>
    </reaction>
</comment>
<feature type="binding site" evidence="14">
    <location>
        <position position="178"/>
    </location>
    <ligand>
        <name>(6S)-NADPHX</name>
        <dbReference type="ChEBI" id="CHEBI:64076"/>
    </ligand>
</feature>
<dbReference type="SUPFAM" id="SSF56214">
    <property type="entry name" value="4'-phosphopantetheinyl transferase"/>
    <property type="match status" value="1"/>
</dbReference>
<comment type="similarity">
    <text evidence="14">Belongs to the NnrD/CARKD family.</text>
</comment>
<evidence type="ECO:0000256" key="12">
    <source>
        <dbReference type="ARBA" id="ARBA00023239"/>
    </source>
</evidence>
<dbReference type="InterPro" id="IPR008278">
    <property type="entry name" value="4-PPantetheinyl_Trfase_dom"/>
</dbReference>
<dbReference type="NCBIfam" id="TIGR00556">
    <property type="entry name" value="pantethn_trn"/>
    <property type="match status" value="1"/>
</dbReference>
<keyword evidence="11 13" id="KW-0275">Fatty acid biosynthesis</keyword>
<dbReference type="NCBIfam" id="TIGR00516">
    <property type="entry name" value="acpS"/>
    <property type="match status" value="1"/>
</dbReference>
<keyword evidence="9 14" id="KW-0520">NAD</keyword>
<evidence type="ECO:0000313" key="16">
    <source>
        <dbReference type="EMBL" id="MBC8596584.1"/>
    </source>
</evidence>
<feature type="binding site" evidence="13">
    <location>
        <position position="53"/>
    </location>
    <ligand>
        <name>Mg(2+)</name>
        <dbReference type="ChEBI" id="CHEBI:18420"/>
    </ligand>
</feature>
<dbReference type="Proteomes" id="UP000647416">
    <property type="component" value="Unassembled WGS sequence"/>
</dbReference>
<comment type="subunit">
    <text evidence="14">Homotetramer.</text>
</comment>
<feature type="binding site" evidence="14">
    <location>
        <position position="366"/>
    </location>
    <ligand>
        <name>(6S)-NADPHX</name>
        <dbReference type="ChEBI" id="CHEBI:64076"/>
    </ligand>
</feature>
<dbReference type="InterPro" id="IPR002582">
    <property type="entry name" value="ACPS"/>
</dbReference>
<evidence type="ECO:0000256" key="10">
    <source>
        <dbReference type="ARBA" id="ARBA00023098"/>
    </source>
</evidence>
<evidence type="ECO:0000256" key="1">
    <source>
        <dbReference type="ARBA" id="ARBA00022516"/>
    </source>
</evidence>
<dbReference type="GO" id="GO:0005737">
    <property type="term" value="C:cytoplasm"/>
    <property type="evidence" value="ECO:0007669"/>
    <property type="project" value="UniProtKB-SubCell"/>
</dbReference>
<feature type="binding site" evidence="13">
    <location>
        <position position="6"/>
    </location>
    <ligand>
        <name>Mg(2+)</name>
        <dbReference type="ChEBI" id="CHEBI:18420"/>
    </ligand>
</feature>
<dbReference type="EMBL" id="JACRTE010000006">
    <property type="protein sequence ID" value="MBC8596584.1"/>
    <property type="molecule type" value="Genomic_DNA"/>
</dbReference>
<evidence type="ECO:0000259" key="15">
    <source>
        <dbReference type="PROSITE" id="PS51383"/>
    </source>
</evidence>
<feature type="domain" description="YjeF C-terminal" evidence="15">
    <location>
        <begin position="143"/>
        <end position="425"/>
    </location>
</feature>
<keyword evidence="13" id="KW-0963">Cytoplasm</keyword>
<dbReference type="Gene3D" id="3.40.1190.20">
    <property type="match status" value="1"/>
</dbReference>
<feature type="binding site" evidence="14">
    <location>
        <position position="299"/>
    </location>
    <ligand>
        <name>(6S)-NADPHX</name>
        <dbReference type="ChEBI" id="CHEBI:64076"/>
    </ligand>
</feature>
<dbReference type="InterPro" id="IPR000631">
    <property type="entry name" value="CARKD"/>
</dbReference>
<evidence type="ECO:0000256" key="6">
    <source>
        <dbReference type="ARBA" id="ARBA00022840"/>
    </source>
</evidence>
<comment type="similarity">
    <text evidence="13">Belongs to the P-Pant transferase superfamily. AcpS family.</text>
</comment>
<evidence type="ECO:0000256" key="3">
    <source>
        <dbReference type="ARBA" id="ARBA00022723"/>
    </source>
</evidence>
<dbReference type="PANTHER" id="PTHR12592:SF0">
    <property type="entry name" value="ATP-DEPENDENT (S)-NAD(P)H-HYDRATE DEHYDRATASE"/>
    <property type="match status" value="1"/>
</dbReference>
<dbReference type="HAMAP" id="MF_01965">
    <property type="entry name" value="NADHX_dehydratase"/>
    <property type="match status" value="1"/>
</dbReference>
<comment type="catalytic activity">
    <reaction evidence="14">
        <text>(6S)-NADPHX + ADP = AMP + phosphate + NADPH + H(+)</text>
        <dbReference type="Rhea" id="RHEA:32235"/>
        <dbReference type="ChEBI" id="CHEBI:15378"/>
        <dbReference type="ChEBI" id="CHEBI:43474"/>
        <dbReference type="ChEBI" id="CHEBI:57783"/>
        <dbReference type="ChEBI" id="CHEBI:64076"/>
        <dbReference type="ChEBI" id="CHEBI:456215"/>
        <dbReference type="ChEBI" id="CHEBI:456216"/>
        <dbReference type="EC" id="4.2.1.136"/>
    </reaction>
</comment>
<organism evidence="16 17">
    <name type="scientific">Qingrenia yutianensis</name>
    <dbReference type="NCBI Taxonomy" id="2763676"/>
    <lineage>
        <taxon>Bacteria</taxon>
        <taxon>Bacillati</taxon>
        <taxon>Bacillota</taxon>
        <taxon>Clostridia</taxon>
        <taxon>Eubacteriales</taxon>
        <taxon>Oscillospiraceae</taxon>
        <taxon>Qingrenia</taxon>
    </lineage>
</organism>
<dbReference type="CDD" id="cd01171">
    <property type="entry name" value="YXKO-related"/>
    <property type="match status" value="1"/>
</dbReference>
<dbReference type="GO" id="GO:0052855">
    <property type="term" value="F:ADP-dependent NAD(P)H-hydrate dehydratase activity"/>
    <property type="evidence" value="ECO:0007669"/>
    <property type="project" value="UniProtKB-UniRule"/>
</dbReference>
<comment type="function">
    <text evidence="14">Catalyzes the dehydration of the S-form of NAD(P)HX at the expense of ADP, which is converted to AMP. Together with NAD(P)HX epimerase, which catalyzes the epimerization of the S- and R-forms, the enzyme allows the repair of both epimers of NAD(P)HX, a damaged form of NAD(P)H that is a result of enzymatic or heat-dependent hydration.</text>
</comment>
<comment type="subcellular location">
    <subcellularLocation>
        <location evidence="13">Cytoplasm</location>
    </subcellularLocation>
</comment>
<keyword evidence="2 13" id="KW-0808">Transferase</keyword>
<comment type="function">
    <text evidence="13">Transfers the 4'-phosphopantetheine moiety from coenzyme A to a Ser of acyl-carrier-protein.</text>
</comment>
<dbReference type="PROSITE" id="PS51383">
    <property type="entry name" value="YJEF_C_3"/>
    <property type="match status" value="1"/>
</dbReference>
<keyword evidence="10 13" id="KW-0443">Lipid metabolism</keyword>
<dbReference type="GO" id="GO:0052856">
    <property type="term" value="F:NAD(P)HX epimerase activity"/>
    <property type="evidence" value="ECO:0007669"/>
    <property type="project" value="TreeGrafter"/>
</dbReference>
<protein>
    <recommendedName>
        <fullName evidence="13 14">Multifunctional fusion protein</fullName>
    </recommendedName>
    <domain>
        <recommendedName>
            <fullName evidence="13">Holo-[acyl-carrier-protein] synthase</fullName>
            <shortName evidence="13">Holo-ACP synthase</shortName>
            <ecNumber evidence="13">2.7.8.7</ecNumber>
        </recommendedName>
        <alternativeName>
            <fullName evidence="13">4'-phosphopantetheinyl transferase AcpS</fullName>
        </alternativeName>
    </domain>
    <domain>
        <recommendedName>
            <fullName evidence="14">ADP-dependent (S)-NAD(P)H-hydrate dehydratase</fullName>
            <ecNumber evidence="14">4.2.1.136</ecNumber>
        </recommendedName>
        <alternativeName>
            <fullName evidence="14">ADP-dependent NAD(P)HX dehydratase</fullName>
        </alternativeName>
    </domain>
</protein>
<dbReference type="SUPFAM" id="SSF53613">
    <property type="entry name" value="Ribokinase-like"/>
    <property type="match status" value="1"/>
</dbReference>
<dbReference type="Gene3D" id="3.90.470.20">
    <property type="entry name" value="4'-phosphopantetheinyl transferase domain"/>
    <property type="match status" value="1"/>
</dbReference>
<dbReference type="Pfam" id="PF01256">
    <property type="entry name" value="Carb_kinase"/>
    <property type="match status" value="1"/>
</dbReference>
<dbReference type="InterPro" id="IPR004568">
    <property type="entry name" value="Ppantetheine-prot_Trfase_dom"/>
</dbReference>
<keyword evidence="3 13" id="KW-0479">Metal-binding</keyword>
<dbReference type="EC" id="4.2.1.136" evidence="14"/>
<keyword evidence="1 13" id="KW-0444">Lipid biosynthesis</keyword>
<gene>
    <name evidence="13" type="primary">acpS</name>
    <name evidence="14" type="synonym">nnrD</name>
    <name evidence="16" type="ORF">H8706_06835</name>
</gene>
<dbReference type="InterPro" id="IPR017953">
    <property type="entry name" value="Carbohydrate_kinase_pred_CS"/>
</dbReference>
<evidence type="ECO:0000256" key="2">
    <source>
        <dbReference type="ARBA" id="ARBA00022679"/>
    </source>
</evidence>
<keyword evidence="17" id="KW-1185">Reference proteome</keyword>
<evidence type="ECO:0000313" key="17">
    <source>
        <dbReference type="Proteomes" id="UP000647416"/>
    </source>
</evidence>
<dbReference type="PROSITE" id="PS01050">
    <property type="entry name" value="YJEF_C_2"/>
    <property type="match status" value="1"/>
</dbReference>
<keyword evidence="6 14" id="KW-0067">ATP-binding</keyword>
<evidence type="ECO:0000256" key="5">
    <source>
        <dbReference type="ARBA" id="ARBA00022832"/>
    </source>
</evidence>
<evidence type="ECO:0000256" key="14">
    <source>
        <dbReference type="HAMAP-Rule" id="MF_01965"/>
    </source>
</evidence>
<reference evidence="16" key="1">
    <citation type="submission" date="2020-08" db="EMBL/GenBank/DDBJ databases">
        <title>Genome public.</title>
        <authorList>
            <person name="Liu C."/>
            <person name="Sun Q."/>
        </authorList>
    </citation>
    <scope>NUCLEOTIDE SEQUENCE</scope>
    <source>
        <strain evidence="16">NSJ-50</strain>
    </source>
</reference>
<comment type="caution">
    <text evidence="16">The sequence shown here is derived from an EMBL/GenBank/DDBJ whole genome shotgun (WGS) entry which is preliminary data.</text>
</comment>
<dbReference type="PANTHER" id="PTHR12592">
    <property type="entry name" value="ATP-DEPENDENT (S)-NAD(P)H-HYDRATE DEHYDRATASE FAMILY MEMBER"/>
    <property type="match status" value="1"/>
</dbReference>
<dbReference type="RefSeq" id="WP_262432042.1">
    <property type="nucleotide sequence ID" value="NZ_JACRTE010000006.1"/>
</dbReference>
<keyword evidence="8 14" id="KW-0521">NADP</keyword>
<feature type="binding site" evidence="14">
    <location>
        <position position="248"/>
    </location>
    <ligand>
        <name>(6S)-NADPHX</name>
        <dbReference type="ChEBI" id="CHEBI:64076"/>
    </ligand>
</feature>
<dbReference type="GO" id="GO:0000287">
    <property type="term" value="F:magnesium ion binding"/>
    <property type="evidence" value="ECO:0007669"/>
    <property type="project" value="UniProtKB-UniRule"/>
</dbReference>
<dbReference type="GO" id="GO:0110051">
    <property type="term" value="P:metabolite repair"/>
    <property type="evidence" value="ECO:0007669"/>
    <property type="project" value="TreeGrafter"/>
</dbReference>
<dbReference type="InterPro" id="IPR037143">
    <property type="entry name" value="4-PPantetheinyl_Trfase_dom_sf"/>
</dbReference>
<dbReference type="GO" id="GO:0005524">
    <property type="term" value="F:ATP binding"/>
    <property type="evidence" value="ECO:0007669"/>
    <property type="project" value="UniProtKB-KW"/>
</dbReference>
<dbReference type="GO" id="GO:0046496">
    <property type="term" value="P:nicotinamide nucleotide metabolic process"/>
    <property type="evidence" value="ECO:0007669"/>
    <property type="project" value="UniProtKB-UniRule"/>
</dbReference>
<evidence type="ECO:0000256" key="8">
    <source>
        <dbReference type="ARBA" id="ARBA00022857"/>
    </source>
</evidence>
<keyword evidence="12 14" id="KW-0456">Lyase</keyword>
<dbReference type="NCBIfam" id="TIGR00196">
    <property type="entry name" value="yjeF_cterm"/>
    <property type="match status" value="1"/>
</dbReference>
<evidence type="ECO:0000256" key="9">
    <source>
        <dbReference type="ARBA" id="ARBA00023027"/>
    </source>
</evidence>
<dbReference type="EC" id="2.7.8.7" evidence="13"/>
<dbReference type="InterPro" id="IPR029056">
    <property type="entry name" value="Ribokinase-like"/>
</dbReference>
<sequence length="427" mass="46059">MSIGVDILKISRLEKLASKTEFLNKLFSQKEIEYFKSRSYNINTVAGAFCAKEALAKAIGCGLSRLPLTEISVVRDELGKPFFEFSEKAKEILKTYSDKNFALTISHDNDMAAAVVFADFDENHTRFVSAVQKSDVENGNIISLAKAVKLLPKRAENSHKGTFGRAFAVAGSTGFTGAARLACEAILKTGSGLITLGTPRSLNNIFEITLKEVMTYPLCDDNGVLTKDAFDAILKFSQKCNVCLIGCGMSLTDGTRYIVENIVKQCEKPLVIDADGINALALNINVLTSHRQEIVLTPHIAEFARLAGKDLDYVIDNAEQLAVEFAKKYSVCVVLKSHRTKVVFKNGKVFENVLGNSGMATGGTGDVLAGVITSFVCQGMSAENAALLGVYVHSLAADMASQSLGEYGLTPTDIINTLAYALKYLGG</sequence>
<feature type="binding site" evidence="14">
    <location>
        <position position="365"/>
    </location>
    <ligand>
        <name>AMP</name>
        <dbReference type="ChEBI" id="CHEBI:456215"/>
    </ligand>
</feature>
<evidence type="ECO:0000256" key="4">
    <source>
        <dbReference type="ARBA" id="ARBA00022741"/>
    </source>
</evidence>
<keyword evidence="4 14" id="KW-0547">Nucleotide-binding</keyword>
<comment type="catalytic activity">
    <reaction evidence="13">
        <text>apo-[ACP] + CoA = holo-[ACP] + adenosine 3',5'-bisphosphate + H(+)</text>
        <dbReference type="Rhea" id="RHEA:12068"/>
        <dbReference type="Rhea" id="RHEA-COMP:9685"/>
        <dbReference type="Rhea" id="RHEA-COMP:9690"/>
        <dbReference type="ChEBI" id="CHEBI:15378"/>
        <dbReference type="ChEBI" id="CHEBI:29999"/>
        <dbReference type="ChEBI" id="CHEBI:57287"/>
        <dbReference type="ChEBI" id="CHEBI:58343"/>
        <dbReference type="ChEBI" id="CHEBI:64479"/>
        <dbReference type="EC" id="2.7.8.7"/>
    </reaction>
</comment>
<accession>A0A926FDP9</accession>
<evidence type="ECO:0000256" key="7">
    <source>
        <dbReference type="ARBA" id="ARBA00022842"/>
    </source>
</evidence>
<feature type="binding site" evidence="14">
    <location>
        <begin position="336"/>
        <end position="340"/>
    </location>
    <ligand>
        <name>AMP</name>
        <dbReference type="ChEBI" id="CHEBI:456215"/>
    </ligand>
</feature>
<evidence type="ECO:0000256" key="13">
    <source>
        <dbReference type="HAMAP-Rule" id="MF_00101"/>
    </source>
</evidence>
<keyword evidence="7 13" id="KW-0460">Magnesium</keyword>
<dbReference type="HAMAP" id="MF_00101">
    <property type="entry name" value="AcpS"/>
    <property type="match status" value="1"/>
</dbReference>
<dbReference type="GO" id="GO:0006633">
    <property type="term" value="P:fatty acid biosynthetic process"/>
    <property type="evidence" value="ECO:0007669"/>
    <property type="project" value="UniProtKB-UniRule"/>
</dbReference>